<dbReference type="GO" id="GO:0005886">
    <property type="term" value="C:plasma membrane"/>
    <property type="evidence" value="ECO:0007669"/>
    <property type="project" value="InterPro"/>
</dbReference>
<proteinExistence type="predicted"/>
<dbReference type="PANTHER" id="PTHR23302:SF66">
    <property type="entry name" value="TRANSMEMBRANE CHANNEL-LIKE PROTEIN"/>
    <property type="match status" value="1"/>
</dbReference>
<feature type="compositionally biased region" description="Basic and acidic residues" evidence="1">
    <location>
        <begin position="1"/>
        <end position="12"/>
    </location>
</feature>
<feature type="compositionally biased region" description="Polar residues" evidence="1">
    <location>
        <begin position="18"/>
        <end position="37"/>
    </location>
</feature>
<comment type="caution">
    <text evidence="3">The sequence shown here is derived from an EMBL/GenBank/DDBJ whole genome shotgun (WGS) entry which is preliminary data.</text>
</comment>
<accession>A0AAD7R7E9</accession>
<evidence type="ECO:0000313" key="4">
    <source>
        <dbReference type="Proteomes" id="UP001221898"/>
    </source>
</evidence>
<evidence type="ECO:0000256" key="2">
    <source>
        <dbReference type="SAM" id="Phobius"/>
    </source>
</evidence>
<dbReference type="AlphaFoldDB" id="A0AAD7R7E9"/>
<dbReference type="PANTHER" id="PTHR23302">
    <property type="entry name" value="TRANSMEMBRANE CHANNEL-RELATED"/>
    <property type="match status" value="1"/>
</dbReference>
<reference evidence="3" key="1">
    <citation type="journal article" date="2023" name="Science">
        <title>Genome structures resolve the early diversification of teleost fishes.</title>
        <authorList>
            <person name="Parey E."/>
            <person name="Louis A."/>
            <person name="Montfort J."/>
            <person name="Bouchez O."/>
            <person name="Roques C."/>
            <person name="Iampietro C."/>
            <person name="Lluch J."/>
            <person name="Castinel A."/>
            <person name="Donnadieu C."/>
            <person name="Desvignes T."/>
            <person name="Floi Bucao C."/>
            <person name="Jouanno E."/>
            <person name="Wen M."/>
            <person name="Mejri S."/>
            <person name="Dirks R."/>
            <person name="Jansen H."/>
            <person name="Henkel C."/>
            <person name="Chen W.J."/>
            <person name="Zahm M."/>
            <person name="Cabau C."/>
            <person name="Klopp C."/>
            <person name="Thompson A.W."/>
            <person name="Robinson-Rechavi M."/>
            <person name="Braasch I."/>
            <person name="Lecointre G."/>
            <person name="Bobe J."/>
            <person name="Postlethwait J.H."/>
            <person name="Berthelot C."/>
            <person name="Roest Crollius H."/>
            <person name="Guiguen Y."/>
        </authorList>
    </citation>
    <scope>NUCLEOTIDE SEQUENCE</scope>
    <source>
        <strain evidence="3">NC1722</strain>
    </source>
</reference>
<feature type="transmembrane region" description="Helical" evidence="2">
    <location>
        <begin position="215"/>
        <end position="233"/>
    </location>
</feature>
<feature type="transmembrane region" description="Helical" evidence="2">
    <location>
        <begin position="369"/>
        <end position="388"/>
    </location>
</feature>
<keyword evidence="4" id="KW-1185">Reference proteome</keyword>
<gene>
    <name evidence="3" type="ORF">AAFF_G00315000</name>
</gene>
<dbReference type="Proteomes" id="UP001221898">
    <property type="component" value="Unassembled WGS sequence"/>
</dbReference>
<organism evidence="3 4">
    <name type="scientific">Aldrovandia affinis</name>
    <dbReference type="NCBI Taxonomy" id="143900"/>
    <lineage>
        <taxon>Eukaryota</taxon>
        <taxon>Metazoa</taxon>
        <taxon>Chordata</taxon>
        <taxon>Craniata</taxon>
        <taxon>Vertebrata</taxon>
        <taxon>Euteleostomi</taxon>
        <taxon>Actinopterygii</taxon>
        <taxon>Neopterygii</taxon>
        <taxon>Teleostei</taxon>
        <taxon>Notacanthiformes</taxon>
        <taxon>Halosauridae</taxon>
        <taxon>Aldrovandia</taxon>
    </lineage>
</organism>
<dbReference type="EMBL" id="JAINUG010000469">
    <property type="protein sequence ID" value="KAJ8367527.1"/>
    <property type="molecule type" value="Genomic_DNA"/>
</dbReference>
<keyword evidence="2" id="KW-0812">Transmembrane</keyword>
<dbReference type="InterPro" id="IPR038900">
    <property type="entry name" value="TMC"/>
</dbReference>
<evidence type="ECO:0000313" key="3">
    <source>
        <dbReference type="EMBL" id="KAJ8367527.1"/>
    </source>
</evidence>
<keyword evidence="2" id="KW-0472">Membrane</keyword>
<feature type="transmembrane region" description="Helical" evidence="2">
    <location>
        <begin position="306"/>
        <end position="330"/>
    </location>
</feature>
<dbReference type="GO" id="GO:0008381">
    <property type="term" value="F:mechanosensitive monoatomic ion channel activity"/>
    <property type="evidence" value="ECO:0007669"/>
    <property type="project" value="TreeGrafter"/>
</dbReference>
<feature type="transmembrane region" description="Helical" evidence="2">
    <location>
        <begin position="141"/>
        <end position="164"/>
    </location>
</feature>
<feature type="transmembrane region" description="Helical" evidence="2">
    <location>
        <begin position="342"/>
        <end position="363"/>
    </location>
</feature>
<evidence type="ECO:0000256" key="1">
    <source>
        <dbReference type="SAM" id="MobiDB-lite"/>
    </source>
</evidence>
<name>A0AAD7R7E9_9TELE</name>
<protein>
    <recommendedName>
        <fullName evidence="5">Transmembrane channel-like protein</fullName>
    </recommendedName>
</protein>
<feature type="region of interest" description="Disordered" evidence="1">
    <location>
        <begin position="1"/>
        <end position="60"/>
    </location>
</feature>
<sequence>MEDMSTRSDGHFMRLISDHSSSSNLPGDQQSTQNQQLGPPRCQQDEWPPKGPARNWDPTLPLKRLPLSMQEKRNTREQRQLQRLSIGCWESWRRSQCILRRRLREQVARTIGGLQPWRNTLHVVEGKFGAGVKAYFTFLRYLFYLNLMHGLFMGGLALLPALLYGSSNQTQGFTGSGSGQVLDLFLGTGVLEHSPVFYGFYLPIPLDGPCMNSPLLFLTGVSSLLTLSFIMVVRSDWLQAQVDAGDRYNVHMSYKVFCSWDFHLQDPESAILERSVIRNDLKLVLEEERHQQRVSLRTLRQWLQLYFLRGILNFLVVTLLVGSFCLVHYATVISQHKRPDPWVFSLLIEYLPPITMTAVNFLLPDLFRYISRSIFLKLGCLGIFLLFLPKPPLGR</sequence>
<evidence type="ECO:0008006" key="5">
    <source>
        <dbReference type="Google" id="ProtNLM"/>
    </source>
</evidence>
<keyword evidence="2" id="KW-1133">Transmembrane helix</keyword>